<sequence length="239" mass="24931">MLGVIVNTLTVFVGSSIGLLAKKAIPSNWTSFIMAGMGLCTMYIGVSGVFEGQNTLIAVISMAIGAIIGLAIDIDGKVNRGAEKIEEKFVKNKGEGDATFAEGFVTASMVFCVGAMTIVGSLQAGLLGDNTMLLTKATMDGIGAVFFAASLGFGVLASAVFVLVFQGAIVLMAQFIEPFLNDTVIAEMTCVGSLLLIGLAFNLIGVAKLKIMNFIPAIFMPILLVPLFDWAGGFFSGLF</sequence>
<feature type="transmembrane region" description="Helical" evidence="1">
    <location>
        <begin position="99"/>
        <end position="122"/>
    </location>
</feature>
<feature type="transmembrane region" description="Helical" evidence="1">
    <location>
        <begin position="211"/>
        <end position="235"/>
    </location>
</feature>
<dbReference type="InterPro" id="IPR007563">
    <property type="entry name" value="DUF554"/>
</dbReference>
<dbReference type="Proteomes" id="UP000824091">
    <property type="component" value="Unassembled WGS sequence"/>
</dbReference>
<keyword evidence="1" id="KW-0812">Transmembrane</keyword>
<dbReference type="PANTHER" id="PTHR36111:SF2">
    <property type="entry name" value="INNER MEMBRANE PROTEIN"/>
    <property type="match status" value="1"/>
</dbReference>
<organism evidence="2 3">
    <name type="scientific">Candidatus Fimisoma avicola</name>
    <dbReference type="NCBI Taxonomy" id="2840826"/>
    <lineage>
        <taxon>Bacteria</taxon>
        <taxon>Bacillati</taxon>
        <taxon>Bacillota</taxon>
        <taxon>Clostridia</taxon>
        <taxon>Eubacteriales</taxon>
        <taxon>Candidatus Fimisoma</taxon>
    </lineage>
</organism>
<accession>A0A9D1I4Q2</accession>
<dbReference type="PANTHER" id="PTHR36111">
    <property type="entry name" value="INNER MEMBRANE PROTEIN-RELATED"/>
    <property type="match status" value="1"/>
</dbReference>
<keyword evidence="1" id="KW-0472">Membrane</keyword>
<evidence type="ECO:0000256" key="1">
    <source>
        <dbReference type="SAM" id="Phobius"/>
    </source>
</evidence>
<dbReference type="AlphaFoldDB" id="A0A9D1I4Q2"/>
<feature type="transmembrane region" description="Helical" evidence="1">
    <location>
        <begin position="184"/>
        <end position="205"/>
    </location>
</feature>
<reference evidence="2" key="2">
    <citation type="journal article" date="2021" name="PeerJ">
        <title>Extensive microbial diversity within the chicken gut microbiome revealed by metagenomics and culture.</title>
        <authorList>
            <person name="Gilroy R."/>
            <person name="Ravi A."/>
            <person name="Getino M."/>
            <person name="Pursley I."/>
            <person name="Horton D.L."/>
            <person name="Alikhan N.F."/>
            <person name="Baker D."/>
            <person name="Gharbi K."/>
            <person name="Hall N."/>
            <person name="Watson M."/>
            <person name="Adriaenssens E.M."/>
            <person name="Foster-Nyarko E."/>
            <person name="Jarju S."/>
            <person name="Secka A."/>
            <person name="Antonio M."/>
            <person name="Oren A."/>
            <person name="Chaudhuri R.R."/>
            <person name="La Ragione R."/>
            <person name="Hildebrand F."/>
            <person name="Pallen M.J."/>
        </authorList>
    </citation>
    <scope>NUCLEOTIDE SEQUENCE</scope>
    <source>
        <strain evidence="2">11300</strain>
    </source>
</reference>
<gene>
    <name evidence="2" type="ORF">IAD16_07000</name>
</gene>
<keyword evidence="1" id="KW-1133">Transmembrane helix</keyword>
<feature type="transmembrane region" description="Helical" evidence="1">
    <location>
        <begin position="6"/>
        <end position="25"/>
    </location>
</feature>
<feature type="transmembrane region" description="Helical" evidence="1">
    <location>
        <begin position="32"/>
        <end position="50"/>
    </location>
</feature>
<protein>
    <submittedName>
        <fullName evidence="2">DUF554 domain-containing protein</fullName>
    </submittedName>
</protein>
<evidence type="ECO:0000313" key="2">
    <source>
        <dbReference type="EMBL" id="HIU28106.1"/>
    </source>
</evidence>
<comment type="caution">
    <text evidence="2">The sequence shown here is derived from an EMBL/GenBank/DDBJ whole genome shotgun (WGS) entry which is preliminary data.</text>
</comment>
<proteinExistence type="predicted"/>
<feature type="transmembrane region" description="Helical" evidence="1">
    <location>
        <begin position="142"/>
        <end position="172"/>
    </location>
</feature>
<reference evidence="2" key="1">
    <citation type="submission" date="2020-10" db="EMBL/GenBank/DDBJ databases">
        <authorList>
            <person name="Gilroy R."/>
        </authorList>
    </citation>
    <scope>NUCLEOTIDE SEQUENCE</scope>
    <source>
        <strain evidence="2">11300</strain>
    </source>
</reference>
<dbReference type="Pfam" id="PF04474">
    <property type="entry name" value="DUF554"/>
    <property type="match status" value="1"/>
</dbReference>
<feature type="transmembrane region" description="Helical" evidence="1">
    <location>
        <begin position="56"/>
        <end position="78"/>
    </location>
</feature>
<dbReference type="EMBL" id="DVMO01000103">
    <property type="protein sequence ID" value="HIU28106.1"/>
    <property type="molecule type" value="Genomic_DNA"/>
</dbReference>
<evidence type="ECO:0000313" key="3">
    <source>
        <dbReference type="Proteomes" id="UP000824091"/>
    </source>
</evidence>
<name>A0A9D1I4Q2_9FIRM</name>